<protein>
    <submittedName>
        <fullName evidence="1">Uncharacterized protein</fullName>
    </submittedName>
</protein>
<reference evidence="2" key="1">
    <citation type="journal article" date="2011" name="Nat. Biotechnol.">
        <title>The genomic sequence of the Chinese hamster ovary (CHO)-K1 cell line.</title>
        <authorList>
            <person name="Xu X."/>
            <person name="Nagarajan H."/>
            <person name="Lewis N.E."/>
            <person name="Pan S."/>
            <person name="Cai Z."/>
            <person name="Liu X."/>
            <person name="Chen W."/>
            <person name="Xie M."/>
            <person name="Wang W."/>
            <person name="Hammond S."/>
            <person name="Andersen M.R."/>
            <person name="Neff N."/>
            <person name="Passarelli B."/>
            <person name="Koh W."/>
            <person name="Fan H.C."/>
            <person name="Wang J."/>
            <person name="Gui Y."/>
            <person name="Lee K.H."/>
            <person name="Betenbaugh M.J."/>
            <person name="Quake S.R."/>
            <person name="Famili I."/>
            <person name="Palsson B.O."/>
            <person name="Wang J."/>
        </authorList>
    </citation>
    <scope>NUCLEOTIDE SEQUENCE [LARGE SCALE GENOMIC DNA]</scope>
    <source>
        <strain evidence="2">CHO K1 cell line</strain>
    </source>
</reference>
<dbReference type="InParanoid" id="G3IQB7"/>
<dbReference type="AlphaFoldDB" id="G3IQB7"/>
<dbReference type="Proteomes" id="UP000001075">
    <property type="component" value="Unassembled WGS sequence"/>
</dbReference>
<gene>
    <name evidence="1" type="ORF">I79_026227</name>
</gene>
<name>G3IQB7_CRIGR</name>
<evidence type="ECO:0000313" key="2">
    <source>
        <dbReference type="Proteomes" id="UP000001075"/>
    </source>
</evidence>
<proteinExistence type="predicted"/>
<accession>G3IQB7</accession>
<evidence type="ECO:0000313" key="1">
    <source>
        <dbReference type="EMBL" id="EGV91165.1"/>
    </source>
</evidence>
<dbReference type="EMBL" id="JH055892">
    <property type="protein sequence ID" value="EGV91165.1"/>
    <property type="molecule type" value="Genomic_DNA"/>
</dbReference>
<organism evidence="1 2">
    <name type="scientific">Cricetulus griseus</name>
    <name type="common">Chinese hamster</name>
    <name type="synonym">Cricetulus barabensis griseus</name>
    <dbReference type="NCBI Taxonomy" id="10029"/>
    <lineage>
        <taxon>Eukaryota</taxon>
        <taxon>Metazoa</taxon>
        <taxon>Chordata</taxon>
        <taxon>Craniata</taxon>
        <taxon>Vertebrata</taxon>
        <taxon>Euteleostomi</taxon>
        <taxon>Mammalia</taxon>
        <taxon>Eutheria</taxon>
        <taxon>Euarchontoglires</taxon>
        <taxon>Glires</taxon>
        <taxon>Rodentia</taxon>
        <taxon>Myomorpha</taxon>
        <taxon>Muroidea</taxon>
        <taxon>Cricetidae</taxon>
        <taxon>Cricetinae</taxon>
        <taxon>Cricetulus</taxon>
    </lineage>
</organism>
<sequence>MINTLKMNKLKFLVRHSNILAKNKCTLYGGIFDSHMSPNRPITFVYETLQA</sequence>